<evidence type="ECO:0000313" key="2">
    <source>
        <dbReference type="Proteomes" id="UP000646053"/>
    </source>
</evidence>
<dbReference type="EMBL" id="WVIE01000004">
    <property type="protein sequence ID" value="NDJ16644.1"/>
    <property type="molecule type" value="Genomic_DNA"/>
</dbReference>
<reference evidence="1" key="1">
    <citation type="submission" date="2019-12" db="EMBL/GenBank/DDBJ databases">
        <title>High-Quality draft genome sequences of three cyanobacteria isolated from the limestone walls of the Old Cathedral of Coimbra.</title>
        <authorList>
            <person name="Tiago I."/>
            <person name="Soares F."/>
            <person name="Portugal A."/>
        </authorList>
    </citation>
    <scope>NUCLEOTIDE SEQUENCE</scope>
    <source>
        <strain evidence="1">A</strain>
    </source>
</reference>
<name>A0A8J7YZ01_9CYAN</name>
<keyword evidence="2" id="KW-1185">Reference proteome</keyword>
<sequence>MSLQPKSLNEITQEAIAILSKEIGIANTLRFLNQFSSGYGNYTEEREALFKDLTLDEILRQMKER</sequence>
<dbReference type="RefSeq" id="WP_162422156.1">
    <property type="nucleotide sequence ID" value="NZ_WVIE01000004.1"/>
</dbReference>
<proteinExistence type="predicted"/>
<accession>A0A8J7YZ01</accession>
<organism evidence="1 2">
    <name type="scientific">Myxacorys almedinensis A</name>
    <dbReference type="NCBI Taxonomy" id="2690445"/>
    <lineage>
        <taxon>Bacteria</taxon>
        <taxon>Bacillati</taxon>
        <taxon>Cyanobacteriota</taxon>
        <taxon>Cyanophyceae</taxon>
        <taxon>Leptolyngbyales</taxon>
        <taxon>Leptolyngbyaceae</taxon>
        <taxon>Myxacorys</taxon>
        <taxon>Myxacorys almedinensis</taxon>
    </lineage>
</organism>
<dbReference type="Proteomes" id="UP000646053">
    <property type="component" value="Unassembled WGS sequence"/>
</dbReference>
<evidence type="ECO:0000313" key="1">
    <source>
        <dbReference type="EMBL" id="NDJ16644.1"/>
    </source>
</evidence>
<protein>
    <submittedName>
        <fullName evidence="1">Uncharacterized protein</fullName>
    </submittedName>
</protein>
<dbReference type="AlphaFoldDB" id="A0A8J7YZ01"/>
<gene>
    <name evidence="1" type="ORF">GS601_04950</name>
</gene>
<comment type="caution">
    <text evidence="1">The sequence shown here is derived from an EMBL/GenBank/DDBJ whole genome shotgun (WGS) entry which is preliminary data.</text>
</comment>